<accession>A0A454Y294</accession>
<evidence type="ECO:0000313" key="1">
    <source>
        <dbReference type="EnsemblMetazoa" id="PPA10829.1"/>
    </source>
</evidence>
<reference evidence="2" key="1">
    <citation type="journal article" date="2008" name="Nat. Genet.">
        <title>The Pristionchus pacificus genome provides a unique perspective on nematode lifestyle and parasitism.</title>
        <authorList>
            <person name="Dieterich C."/>
            <person name="Clifton S.W."/>
            <person name="Schuster L.N."/>
            <person name="Chinwalla A."/>
            <person name="Delehaunty K."/>
            <person name="Dinkelacker I."/>
            <person name="Fulton L."/>
            <person name="Fulton R."/>
            <person name="Godfrey J."/>
            <person name="Minx P."/>
            <person name="Mitreva M."/>
            <person name="Roeseler W."/>
            <person name="Tian H."/>
            <person name="Witte H."/>
            <person name="Yang S.P."/>
            <person name="Wilson R.K."/>
            <person name="Sommer R.J."/>
        </authorList>
    </citation>
    <scope>NUCLEOTIDE SEQUENCE [LARGE SCALE GENOMIC DNA]</scope>
    <source>
        <strain evidence="2">PS312</strain>
    </source>
</reference>
<dbReference type="InterPro" id="IPR006047">
    <property type="entry name" value="GH13_cat_dom"/>
</dbReference>
<dbReference type="PANTHER" id="PTHR10357:SF179">
    <property type="entry name" value="NEUTRAL AND BASIC AMINO ACID TRANSPORT PROTEIN RBAT"/>
    <property type="match status" value="1"/>
</dbReference>
<dbReference type="GO" id="GO:0005975">
    <property type="term" value="P:carbohydrate metabolic process"/>
    <property type="evidence" value="ECO:0007669"/>
    <property type="project" value="InterPro"/>
</dbReference>
<dbReference type="Pfam" id="PF00128">
    <property type="entry name" value="Alpha-amylase"/>
    <property type="match status" value="1"/>
</dbReference>
<dbReference type="EnsemblMetazoa" id="PPA10829.1">
    <property type="protein sequence ID" value="PPA10829.1"/>
    <property type="gene ID" value="WBGene00100383"/>
</dbReference>
<accession>A0A8R1YE60</accession>
<dbReference type="AlphaFoldDB" id="A0A454Y294"/>
<dbReference type="Proteomes" id="UP000005239">
    <property type="component" value="Unassembled WGS sequence"/>
</dbReference>
<proteinExistence type="predicted"/>
<dbReference type="SUPFAM" id="SSF51445">
    <property type="entry name" value="(Trans)glycosidases"/>
    <property type="match status" value="1"/>
</dbReference>
<reference evidence="1" key="2">
    <citation type="submission" date="2022-06" db="UniProtKB">
        <authorList>
            <consortium name="EnsemblMetazoa"/>
        </authorList>
    </citation>
    <scope>IDENTIFICATION</scope>
    <source>
        <strain evidence="1">PS312</strain>
    </source>
</reference>
<sequence>MALDETVPLADDTKINIEGAKFDKSKDAVHVDVGQKMIGLTKEELEHFKNDPCWKRIRLFLFALFWLLWAAMFIGAILIVVLSPKCAEKQQPKWWQTKVSYQVLTPTFYDSKGDGVGTIEGITQKIDLLRKIGVTTVYPSPVLTVQKDDFFDAQAVIDHEHVDPRFGTNDDLKKLIEAAHDRDMYVVLDMPLTSVSKDHPWMQNLSLKNDDAFIWKTVTEGNTLPLGFYDAPSRGGAKYLGYPDAAHPVLNWKSDKVKNYIMGAIRNLIELGVDGFNLDHVSRLAVDADGVSQPHEALQKLAEITADIRAFQKSKPELAEKEIVLFSSMQDMEDEMHARVIDSKDLMYTINNIFARITPVNCGMYIAKCVHDQLTAAADRFEFGSGFTPFWQFSNAQKSRLASRFDADTANLLTFTQLTLPGAMSLYYGQELGVKDGVGATGSIPQAGVMQWEPKGDDHHGFSKFAGKLFFAETEGGDGASDNFESQYAEENSPLKVYQKLAKLRQRDEVMIIGKMKRDVVKGNVVVFSRYVPAEDPEAAAGAAYVVVLNFGAEEAAIDLNSLGAGVLPKGKTLNAAEITAVTPGVTGLRARDKYDLSATALKVPGKQGILLRV</sequence>
<dbReference type="InterPro" id="IPR031984">
    <property type="entry name" value="SLC3A2_N"/>
</dbReference>
<dbReference type="GO" id="GO:0005886">
    <property type="term" value="C:plasma membrane"/>
    <property type="evidence" value="ECO:0007669"/>
    <property type="project" value="EnsemblMetazoa"/>
</dbReference>
<protein>
    <submittedName>
        <fullName evidence="1">Aamy domain-containing protein</fullName>
    </submittedName>
</protein>
<dbReference type="OrthoDB" id="1740265at2759"/>
<dbReference type="SMART" id="SM00642">
    <property type="entry name" value="Aamy"/>
    <property type="match status" value="1"/>
</dbReference>
<name>A0A454Y294_PRIPA</name>
<keyword evidence="2" id="KW-1185">Reference proteome</keyword>
<dbReference type="OMA" id="WNNADQY"/>
<dbReference type="Pfam" id="PF16028">
    <property type="entry name" value="SLC3A2_N"/>
    <property type="match status" value="1"/>
</dbReference>
<organism evidence="1 2">
    <name type="scientific">Pristionchus pacificus</name>
    <name type="common">Parasitic nematode worm</name>
    <dbReference type="NCBI Taxonomy" id="54126"/>
    <lineage>
        <taxon>Eukaryota</taxon>
        <taxon>Metazoa</taxon>
        <taxon>Ecdysozoa</taxon>
        <taxon>Nematoda</taxon>
        <taxon>Chromadorea</taxon>
        <taxon>Rhabditida</taxon>
        <taxon>Rhabditina</taxon>
        <taxon>Diplogasteromorpha</taxon>
        <taxon>Diplogasteroidea</taxon>
        <taxon>Neodiplogasteridae</taxon>
        <taxon>Pristionchus</taxon>
    </lineage>
</organism>
<dbReference type="InterPro" id="IPR017853">
    <property type="entry name" value="GH"/>
</dbReference>
<dbReference type="Gene3D" id="3.20.20.80">
    <property type="entry name" value="Glycosidases"/>
    <property type="match status" value="2"/>
</dbReference>
<gene>
    <name evidence="1" type="primary">WBGene00100383</name>
</gene>
<evidence type="ECO:0000313" key="2">
    <source>
        <dbReference type="Proteomes" id="UP000005239"/>
    </source>
</evidence>
<dbReference type="PANTHER" id="PTHR10357">
    <property type="entry name" value="ALPHA-AMYLASE FAMILY MEMBER"/>
    <property type="match status" value="1"/>
</dbReference>